<protein>
    <submittedName>
        <fullName evidence="2">Polymer-forming cytoskeletal protein</fullName>
    </submittedName>
</protein>
<reference evidence="2 3" key="1">
    <citation type="submission" date="2020-01" db="EMBL/GenBank/DDBJ databases">
        <title>Complete genome sequence of a human oral phylogroup 1 Treponema sp. strain ATCC 700766, originally isolated from periodontitis dental plaque.</title>
        <authorList>
            <person name="Chan Y."/>
            <person name="Huo Y.-B."/>
            <person name="Yu X.-L."/>
            <person name="Zeng H."/>
            <person name="Leung W.-K."/>
            <person name="Watt R.M."/>
        </authorList>
    </citation>
    <scope>NUCLEOTIDE SEQUENCE [LARGE SCALE GENOMIC DNA]</scope>
    <source>
        <strain evidence="2 3">OMZ 804</strain>
    </source>
</reference>
<dbReference type="InterPro" id="IPR007607">
    <property type="entry name" value="BacA/B"/>
</dbReference>
<evidence type="ECO:0000313" key="3">
    <source>
        <dbReference type="Proteomes" id="UP000464374"/>
    </source>
</evidence>
<comment type="similarity">
    <text evidence="1">Belongs to the bactofilin family.</text>
</comment>
<dbReference type="RefSeq" id="WP_162663368.1">
    <property type="nucleotide sequence ID" value="NZ_CP048020.1"/>
</dbReference>
<name>A0A6P1Y0H1_9SPIR</name>
<dbReference type="Pfam" id="PF04519">
    <property type="entry name" value="Bactofilin"/>
    <property type="match status" value="1"/>
</dbReference>
<proteinExistence type="inferred from homology"/>
<accession>A0A6P1Y0H1</accession>
<dbReference type="EMBL" id="CP048020">
    <property type="protein sequence ID" value="QHX43034.1"/>
    <property type="molecule type" value="Genomic_DNA"/>
</dbReference>
<organism evidence="2 3">
    <name type="scientific">Treponema vincentii</name>
    <dbReference type="NCBI Taxonomy" id="69710"/>
    <lineage>
        <taxon>Bacteria</taxon>
        <taxon>Pseudomonadati</taxon>
        <taxon>Spirochaetota</taxon>
        <taxon>Spirochaetia</taxon>
        <taxon>Spirochaetales</taxon>
        <taxon>Treponemataceae</taxon>
        <taxon>Treponema</taxon>
    </lineage>
</organism>
<evidence type="ECO:0000313" key="2">
    <source>
        <dbReference type="EMBL" id="QHX43034.1"/>
    </source>
</evidence>
<dbReference type="PANTHER" id="PTHR35024:SF4">
    <property type="entry name" value="POLYMER-FORMING CYTOSKELETAL PROTEIN"/>
    <property type="match status" value="1"/>
</dbReference>
<dbReference type="AlphaFoldDB" id="A0A6P1Y0H1"/>
<dbReference type="KEGG" id="trz:GWP43_05775"/>
<gene>
    <name evidence="2" type="ORF">GWP43_05775</name>
</gene>
<evidence type="ECO:0000256" key="1">
    <source>
        <dbReference type="ARBA" id="ARBA00044755"/>
    </source>
</evidence>
<sequence length="135" mass="14663">MKKIDKEKKLTVLGKETVFDGFLKFSEDLHIQGTFSGAIDAQGFLLIEKGAVCKTQYIRAASIVIEGTVYGSLTAADKIEMKVGSVVHGDVHAARIKIADGVSFEGAVHMIRDNAGVDGNLFSMHPEQLKQKLRS</sequence>
<dbReference type="Proteomes" id="UP000464374">
    <property type="component" value="Chromosome"/>
</dbReference>
<dbReference type="PANTHER" id="PTHR35024">
    <property type="entry name" value="HYPOTHETICAL CYTOSOLIC PROTEIN"/>
    <property type="match status" value="1"/>
</dbReference>